<protein>
    <submittedName>
        <fullName evidence="1">Uncharacterized protein</fullName>
    </submittedName>
</protein>
<dbReference type="Proteomes" id="UP001338125">
    <property type="component" value="Unassembled WGS sequence"/>
</dbReference>
<evidence type="ECO:0000313" key="2">
    <source>
        <dbReference type="Proteomes" id="UP001338125"/>
    </source>
</evidence>
<gene>
    <name evidence="1" type="ORF">PT974_11756</name>
</gene>
<accession>A0ABR0S624</accession>
<comment type="caution">
    <text evidence="1">The sequence shown here is derived from an EMBL/GenBank/DDBJ whole genome shotgun (WGS) entry which is preliminary data.</text>
</comment>
<reference evidence="1 2" key="1">
    <citation type="submission" date="2024-01" db="EMBL/GenBank/DDBJ databases">
        <title>Complete genome of Cladobotryum mycophilum ATHUM6906.</title>
        <authorList>
            <person name="Christinaki A.C."/>
            <person name="Myridakis A.I."/>
            <person name="Kouvelis V.N."/>
        </authorList>
    </citation>
    <scope>NUCLEOTIDE SEQUENCE [LARGE SCALE GENOMIC DNA]</scope>
    <source>
        <strain evidence="1 2">ATHUM6906</strain>
    </source>
</reference>
<name>A0ABR0S624_9HYPO</name>
<dbReference type="EMBL" id="JAVFKD010000016">
    <property type="protein sequence ID" value="KAK5987624.1"/>
    <property type="molecule type" value="Genomic_DNA"/>
</dbReference>
<proteinExistence type="predicted"/>
<dbReference type="Pfam" id="PF13095">
    <property type="entry name" value="FTA2"/>
    <property type="match status" value="1"/>
</dbReference>
<dbReference type="InterPro" id="IPR025213">
    <property type="entry name" value="Sim4_Fta2"/>
</dbReference>
<organism evidence="1 2">
    <name type="scientific">Cladobotryum mycophilum</name>
    <dbReference type="NCBI Taxonomy" id="491253"/>
    <lineage>
        <taxon>Eukaryota</taxon>
        <taxon>Fungi</taxon>
        <taxon>Dikarya</taxon>
        <taxon>Ascomycota</taxon>
        <taxon>Pezizomycotina</taxon>
        <taxon>Sordariomycetes</taxon>
        <taxon>Hypocreomycetidae</taxon>
        <taxon>Hypocreales</taxon>
        <taxon>Hypocreaceae</taxon>
        <taxon>Cladobotryum</taxon>
    </lineage>
</organism>
<evidence type="ECO:0000313" key="1">
    <source>
        <dbReference type="EMBL" id="KAK5987624.1"/>
    </source>
</evidence>
<keyword evidence="2" id="KW-1185">Reference proteome</keyword>
<sequence length="249" mass="29111">MSTSPVFFQRPKPRPVMPLNGLHPFQQHCMDAKKQPFLDYQHMVGDSECARENFRHPLLRRFCLEGKIEWKQRLGQGLDGVVWRVNIQDCEFAIKVFWDNEIPEGTRYWAAQMECHNAALIQMMQTAVKKSDEPIYLRPEPTTYKHAVANLHAFSDEGRQKQYFRKLPNAVQYTTLPRLRQCFGWTKVSGRELQSLSAELRPIRAVLDRTVRDISPREEYYAIVYEFIPETGPEQEGVDAEQSQLDFFG</sequence>